<proteinExistence type="predicted"/>
<accession>A0A0F9KDA9</accession>
<comment type="caution">
    <text evidence="1">The sequence shown here is derived from an EMBL/GenBank/DDBJ whole genome shotgun (WGS) entry which is preliminary data.</text>
</comment>
<organism evidence="1">
    <name type="scientific">marine sediment metagenome</name>
    <dbReference type="NCBI Taxonomy" id="412755"/>
    <lineage>
        <taxon>unclassified sequences</taxon>
        <taxon>metagenomes</taxon>
        <taxon>ecological metagenomes</taxon>
    </lineage>
</organism>
<gene>
    <name evidence="1" type="ORF">LCGC14_1717500</name>
</gene>
<name>A0A0F9KDA9_9ZZZZ</name>
<reference evidence="1" key="1">
    <citation type="journal article" date="2015" name="Nature">
        <title>Complex archaea that bridge the gap between prokaryotes and eukaryotes.</title>
        <authorList>
            <person name="Spang A."/>
            <person name="Saw J.H."/>
            <person name="Jorgensen S.L."/>
            <person name="Zaremba-Niedzwiedzka K."/>
            <person name="Martijn J."/>
            <person name="Lind A.E."/>
            <person name="van Eijk R."/>
            <person name="Schleper C."/>
            <person name="Guy L."/>
            <person name="Ettema T.J."/>
        </authorList>
    </citation>
    <scope>NUCLEOTIDE SEQUENCE</scope>
</reference>
<dbReference type="EMBL" id="LAZR01015406">
    <property type="protein sequence ID" value="KKM13310.1"/>
    <property type="molecule type" value="Genomic_DNA"/>
</dbReference>
<evidence type="ECO:0000313" key="1">
    <source>
        <dbReference type="EMBL" id="KKM13310.1"/>
    </source>
</evidence>
<dbReference type="AlphaFoldDB" id="A0A0F9KDA9"/>
<protein>
    <submittedName>
        <fullName evidence="1">Uncharacterized protein</fullName>
    </submittedName>
</protein>
<sequence length="94" mass="10675">MGALRSPTVTNLATLYAPNAGRLFSILFKGPGDERAHHDMKTKDKKLAQWRKRRNAPVICEDIHFLTSNTAIQRRMVTVCDHKADSEWDNDPAK</sequence>